<name>A0AA34S093_PSEPU</name>
<organism evidence="1 2">
    <name type="scientific">Pseudomonas putida S12</name>
    <dbReference type="NCBI Taxonomy" id="1215087"/>
    <lineage>
        <taxon>Bacteria</taxon>
        <taxon>Pseudomonadati</taxon>
        <taxon>Pseudomonadota</taxon>
        <taxon>Gammaproteobacteria</taxon>
        <taxon>Pseudomonadales</taxon>
        <taxon>Pseudomonadaceae</taxon>
        <taxon>Pseudomonas</taxon>
    </lineage>
</organism>
<reference evidence="1 2" key="2">
    <citation type="submission" date="2014-11" db="EMBL/GenBank/DDBJ databases">
        <title>Draft genome sequence of the solvent-tolerant Pseudomonas putida S12 including megaplasmid pTTS12.</title>
        <authorList>
            <person name="Wierckx N."/>
            <person name="Nijkamp J."/>
            <person name="Ballerstedt H."/>
            <person name="Siezen R.J."/>
            <person name="Wels M."/>
            <person name="de Ridder D."/>
            <person name="de Winde J.H."/>
            <person name="Ruijssenaars H.J."/>
        </authorList>
    </citation>
    <scope>NUCLEOTIDE SEQUENCE [LARGE SCALE GENOMIC DNA]</scope>
    <source>
        <strain evidence="1 2">S12</strain>
    </source>
</reference>
<protein>
    <submittedName>
        <fullName evidence="1">LysR family transcriptional regulator</fullName>
    </submittedName>
</protein>
<gene>
    <name evidence="1" type="ORF">RPPX_25775</name>
</gene>
<sequence length="42" mass="4820">MARPLTGRSPLLTTYLLRPEGEPSEVLARFIECLIRISNELY</sequence>
<proteinExistence type="predicted"/>
<reference evidence="1 2" key="1">
    <citation type="submission" date="2014-11" db="EMBL/GenBank/DDBJ databases">
        <title>Complete genome sequence of Pseudomonas putida S12 including megaplasmid pTTS12.</title>
        <authorList>
            <person name="Kuepper J."/>
            <person name="Ruijssenaars H.J."/>
            <person name="Blank L.M."/>
            <person name="de Winde J.H."/>
            <person name="Wierckx N."/>
        </authorList>
    </citation>
    <scope>NUCLEOTIDE SEQUENCE [LARGE SCALE GENOMIC DNA]</scope>
    <source>
        <strain evidence="1 2">S12</strain>
    </source>
</reference>
<accession>A0AA34S093</accession>
<dbReference type="EMBL" id="CP009974">
    <property type="protein sequence ID" value="AJA16602.1"/>
    <property type="molecule type" value="Genomic_DNA"/>
</dbReference>
<dbReference type="AlphaFoldDB" id="A0AA34S093"/>
<dbReference type="Proteomes" id="UP000017753">
    <property type="component" value="Chromosome"/>
</dbReference>
<evidence type="ECO:0000313" key="1">
    <source>
        <dbReference type="EMBL" id="AJA16602.1"/>
    </source>
</evidence>
<evidence type="ECO:0000313" key="2">
    <source>
        <dbReference type="Proteomes" id="UP000017753"/>
    </source>
</evidence>